<feature type="compositionally biased region" description="Pro residues" evidence="1">
    <location>
        <begin position="192"/>
        <end position="206"/>
    </location>
</feature>
<feature type="compositionally biased region" description="Low complexity" evidence="1">
    <location>
        <begin position="43"/>
        <end position="52"/>
    </location>
</feature>
<feature type="region of interest" description="Disordered" evidence="1">
    <location>
        <begin position="325"/>
        <end position="403"/>
    </location>
</feature>
<evidence type="ECO:0000256" key="1">
    <source>
        <dbReference type="SAM" id="MobiDB-lite"/>
    </source>
</evidence>
<feature type="compositionally biased region" description="Polar residues" evidence="1">
    <location>
        <begin position="220"/>
        <end position="248"/>
    </location>
</feature>
<name>A0A7J6UMJ6_PEROL</name>
<organism evidence="3 4">
    <name type="scientific">Perkinsus olseni</name>
    <name type="common">Perkinsus atlanticus</name>
    <dbReference type="NCBI Taxonomy" id="32597"/>
    <lineage>
        <taxon>Eukaryota</taxon>
        <taxon>Sar</taxon>
        <taxon>Alveolata</taxon>
        <taxon>Perkinsozoa</taxon>
        <taxon>Perkinsea</taxon>
        <taxon>Perkinsida</taxon>
        <taxon>Perkinsidae</taxon>
        <taxon>Perkinsus</taxon>
    </lineage>
</organism>
<comment type="caution">
    <text evidence="3">The sequence shown here is derived from an EMBL/GenBank/DDBJ whole genome shotgun (WGS) entry which is preliminary data.</text>
</comment>
<feature type="compositionally biased region" description="Gly residues" evidence="1">
    <location>
        <begin position="394"/>
        <end position="403"/>
    </location>
</feature>
<proteinExistence type="predicted"/>
<feature type="region of interest" description="Disordered" evidence="1">
    <location>
        <begin position="1"/>
        <end position="21"/>
    </location>
</feature>
<feature type="region of interest" description="Disordered" evidence="1">
    <location>
        <begin position="39"/>
        <end position="100"/>
    </location>
</feature>
<feature type="compositionally biased region" description="Low complexity" evidence="1">
    <location>
        <begin position="370"/>
        <end position="380"/>
    </location>
</feature>
<evidence type="ECO:0000313" key="4">
    <source>
        <dbReference type="Proteomes" id="UP000553632"/>
    </source>
</evidence>
<accession>A0A7J6UMJ6</accession>
<feature type="compositionally biased region" description="Low complexity" evidence="1">
    <location>
        <begin position="273"/>
        <end position="283"/>
    </location>
</feature>
<dbReference type="Proteomes" id="UP000574390">
    <property type="component" value="Unassembled WGS sequence"/>
</dbReference>
<dbReference type="EMBL" id="JABANM010008303">
    <property type="protein sequence ID" value="KAF4742828.1"/>
    <property type="molecule type" value="Genomic_DNA"/>
</dbReference>
<gene>
    <name evidence="2" type="ORF">FOZ62_027081</name>
    <name evidence="3" type="ORF">FOZ63_002805</name>
</gene>
<reference evidence="4 5" key="1">
    <citation type="submission" date="2020-04" db="EMBL/GenBank/DDBJ databases">
        <title>Perkinsus olseni comparative genomics.</title>
        <authorList>
            <person name="Bogema D.R."/>
        </authorList>
    </citation>
    <scope>NUCLEOTIDE SEQUENCE [LARGE SCALE GENOMIC DNA]</scope>
    <source>
        <strain evidence="2">ATCC PRA-205</strain>
        <strain evidence="3 4">ATCC PRA-207</strain>
    </source>
</reference>
<evidence type="ECO:0000313" key="2">
    <source>
        <dbReference type="EMBL" id="KAF4742828.1"/>
    </source>
</evidence>
<dbReference type="Proteomes" id="UP000553632">
    <property type="component" value="Unassembled WGS sequence"/>
</dbReference>
<evidence type="ECO:0000313" key="3">
    <source>
        <dbReference type="EMBL" id="KAF4758427.1"/>
    </source>
</evidence>
<keyword evidence="4" id="KW-1185">Reference proteome</keyword>
<feature type="region of interest" description="Disordered" evidence="1">
    <location>
        <begin position="180"/>
        <end position="284"/>
    </location>
</feature>
<dbReference type="AlphaFoldDB" id="A0A7J6UMJ6"/>
<protein>
    <submittedName>
        <fullName evidence="3">Uncharacterized protein</fullName>
    </submittedName>
</protein>
<dbReference type="EMBL" id="JABANO010001453">
    <property type="protein sequence ID" value="KAF4758427.1"/>
    <property type="molecule type" value="Genomic_DNA"/>
</dbReference>
<evidence type="ECO:0000313" key="5">
    <source>
        <dbReference type="Proteomes" id="UP000574390"/>
    </source>
</evidence>
<sequence length="403" mass="41672">MGPSGCMLLSRSPLMGTPPIPEEEELSATRYNSLLDTSVSEYPSPASSPASSINGIRATPNGLTRAGIPASRRGNRHAGAPGSGKHGVTTTPSTACPTPEGVITDSTMSYVFRATAELHNAGKLSTPDRTLAVRLACSGDTTALTAMATLIASARSFDEQANQLSMYLTGVQQASSIAAQSPWPPSVANGHAPPPGYYRQPSPPGQPYRSMDVQPAYPQPQLNHPQPSTTMANHVPYQNQRRSPSLQNYMPLGGSGSASGVISPSSDESGRQPSPGLSPAASPGAPPLYMTGFCGNLASNDGCVPQLWEPRARRLAPDEYPPLVLEPMRSCSPSPTPPLPSTSLQGTPSPVPYPSPHPSAVSNGFDSMGTRAAATVTGAAEADDNESEAAPDQGGRGGGYDCV</sequence>